<gene>
    <name evidence="3" type="ORF">BRADI_3g54776v3</name>
</gene>
<accession>A0A0Q3MAB5</accession>
<evidence type="ECO:0000256" key="1">
    <source>
        <dbReference type="SAM" id="MobiDB-lite"/>
    </source>
</evidence>
<dbReference type="Gramene" id="KQK01262">
    <property type="protein sequence ID" value="KQK01262"/>
    <property type="gene ID" value="BRADI_3g54776v3"/>
</dbReference>
<dbReference type="Proteomes" id="UP000008810">
    <property type="component" value="Chromosome 3"/>
</dbReference>
<keyword evidence="5" id="KW-1185">Reference proteome</keyword>
<dbReference type="EnsemblPlants" id="KQK01262">
    <property type="protein sequence ID" value="KQK01262"/>
    <property type="gene ID" value="BRADI_3g54776v3"/>
</dbReference>
<dbReference type="FunCoup" id="A0A0Q3MAB5">
    <property type="interactions" value="493"/>
</dbReference>
<dbReference type="InParanoid" id="A0A0Q3MAB5"/>
<dbReference type="AlphaFoldDB" id="A0A0Q3MAB5"/>
<dbReference type="EMBL" id="CM000882">
    <property type="protein sequence ID" value="KQK01262.1"/>
    <property type="molecule type" value="Genomic_DNA"/>
</dbReference>
<reference evidence="3 4" key="1">
    <citation type="journal article" date="2010" name="Nature">
        <title>Genome sequencing and analysis of the model grass Brachypodium distachyon.</title>
        <authorList>
            <consortium name="International Brachypodium Initiative"/>
        </authorList>
    </citation>
    <scope>NUCLEOTIDE SEQUENCE [LARGE SCALE GENOMIC DNA]</scope>
    <source>
        <strain evidence="3 4">Bd21</strain>
    </source>
</reference>
<evidence type="ECO:0000313" key="3">
    <source>
        <dbReference type="EMBL" id="KQK01262.1"/>
    </source>
</evidence>
<feature type="chain" id="PRO_5035999765" evidence="2">
    <location>
        <begin position="26"/>
        <end position="94"/>
    </location>
</feature>
<keyword evidence="2" id="KW-0732">Signal</keyword>
<evidence type="ECO:0000256" key="2">
    <source>
        <dbReference type="SAM" id="SignalP"/>
    </source>
</evidence>
<name>A0A0Q3MAB5_BRADI</name>
<evidence type="ECO:0000313" key="4">
    <source>
        <dbReference type="EnsemblPlants" id="KQK01262"/>
    </source>
</evidence>
<evidence type="ECO:0000313" key="5">
    <source>
        <dbReference type="Proteomes" id="UP000008810"/>
    </source>
</evidence>
<protein>
    <submittedName>
        <fullName evidence="3 4">Uncharacterized protein</fullName>
    </submittedName>
</protein>
<proteinExistence type="predicted"/>
<reference evidence="3" key="2">
    <citation type="submission" date="2017-06" db="EMBL/GenBank/DDBJ databases">
        <title>WGS assembly of Brachypodium distachyon.</title>
        <authorList>
            <consortium name="The International Brachypodium Initiative"/>
            <person name="Lucas S."/>
            <person name="Harmon-Smith M."/>
            <person name="Lail K."/>
            <person name="Tice H."/>
            <person name="Grimwood J."/>
            <person name="Bruce D."/>
            <person name="Barry K."/>
            <person name="Shu S."/>
            <person name="Lindquist E."/>
            <person name="Wang M."/>
            <person name="Pitluck S."/>
            <person name="Vogel J.P."/>
            <person name="Garvin D.F."/>
            <person name="Mockler T.C."/>
            <person name="Schmutz J."/>
            <person name="Rokhsar D."/>
            <person name="Bevan M.W."/>
        </authorList>
    </citation>
    <scope>NUCLEOTIDE SEQUENCE</scope>
    <source>
        <strain evidence="3">Bd21</strain>
    </source>
</reference>
<feature type="signal peptide" evidence="2">
    <location>
        <begin position="1"/>
        <end position="25"/>
    </location>
</feature>
<sequence>MAPKAFPALLLLVCFCGELVIHGHAEAPYAGGSIMGGHPAGMQPSPYTTHRHSTIGGDHGGRRLSGEEEEEKAFMIHSLPAAHDRPLPVPPSAS</sequence>
<reference evidence="4" key="3">
    <citation type="submission" date="2018-08" db="UniProtKB">
        <authorList>
            <consortium name="EnsemblPlants"/>
        </authorList>
    </citation>
    <scope>IDENTIFICATION</scope>
    <source>
        <strain evidence="4">cv. Bd21</strain>
    </source>
</reference>
<organism evidence="3">
    <name type="scientific">Brachypodium distachyon</name>
    <name type="common">Purple false brome</name>
    <name type="synonym">Trachynia distachya</name>
    <dbReference type="NCBI Taxonomy" id="15368"/>
    <lineage>
        <taxon>Eukaryota</taxon>
        <taxon>Viridiplantae</taxon>
        <taxon>Streptophyta</taxon>
        <taxon>Embryophyta</taxon>
        <taxon>Tracheophyta</taxon>
        <taxon>Spermatophyta</taxon>
        <taxon>Magnoliopsida</taxon>
        <taxon>Liliopsida</taxon>
        <taxon>Poales</taxon>
        <taxon>Poaceae</taxon>
        <taxon>BOP clade</taxon>
        <taxon>Pooideae</taxon>
        <taxon>Stipodae</taxon>
        <taxon>Brachypodieae</taxon>
        <taxon>Brachypodium</taxon>
    </lineage>
</organism>
<dbReference type="OrthoDB" id="711385at2759"/>
<feature type="region of interest" description="Disordered" evidence="1">
    <location>
        <begin position="32"/>
        <end position="71"/>
    </location>
</feature>